<organism evidence="4 5">
    <name type="scientific">Trifolium pratense</name>
    <name type="common">Red clover</name>
    <dbReference type="NCBI Taxonomy" id="57577"/>
    <lineage>
        <taxon>Eukaryota</taxon>
        <taxon>Viridiplantae</taxon>
        <taxon>Streptophyta</taxon>
        <taxon>Embryophyta</taxon>
        <taxon>Tracheophyta</taxon>
        <taxon>Spermatophyta</taxon>
        <taxon>Magnoliopsida</taxon>
        <taxon>eudicotyledons</taxon>
        <taxon>Gunneridae</taxon>
        <taxon>Pentapetalae</taxon>
        <taxon>rosids</taxon>
        <taxon>fabids</taxon>
        <taxon>Fabales</taxon>
        <taxon>Fabaceae</taxon>
        <taxon>Papilionoideae</taxon>
        <taxon>50 kb inversion clade</taxon>
        <taxon>NPAAA clade</taxon>
        <taxon>Hologalegina</taxon>
        <taxon>IRL clade</taxon>
        <taxon>Trifolieae</taxon>
        <taxon>Trifolium</taxon>
    </lineage>
</organism>
<keyword evidence="1" id="KW-0143">Chaperone</keyword>
<evidence type="ECO:0000256" key="3">
    <source>
        <dbReference type="SAM" id="MobiDB-lite"/>
    </source>
</evidence>
<dbReference type="AlphaFoldDB" id="A0A2K3PHE0"/>
<evidence type="ECO:0000256" key="2">
    <source>
        <dbReference type="SAM" id="Coils"/>
    </source>
</evidence>
<dbReference type="Proteomes" id="UP000236291">
    <property type="component" value="Unassembled WGS sequence"/>
</dbReference>
<dbReference type="PANTHER" id="PTHR33322">
    <property type="entry name" value="BAG DOMAIN CONTAINING PROTEIN, EXPRESSED"/>
    <property type="match status" value="1"/>
</dbReference>
<keyword evidence="2" id="KW-0175">Coiled coil</keyword>
<reference evidence="4 5" key="1">
    <citation type="journal article" date="2014" name="Am. J. Bot.">
        <title>Genome assembly and annotation for red clover (Trifolium pratense; Fabaceae).</title>
        <authorList>
            <person name="Istvanek J."/>
            <person name="Jaros M."/>
            <person name="Krenek A."/>
            <person name="Repkova J."/>
        </authorList>
    </citation>
    <scope>NUCLEOTIDE SEQUENCE [LARGE SCALE GENOMIC DNA]</scope>
    <source>
        <strain evidence="5">cv. Tatra</strain>
        <tissue evidence="4">Young leaves</tissue>
    </source>
</reference>
<evidence type="ECO:0000313" key="4">
    <source>
        <dbReference type="EMBL" id="PNY14665.1"/>
    </source>
</evidence>
<dbReference type="EMBL" id="ASHM01007042">
    <property type="protein sequence ID" value="PNY14665.1"/>
    <property type="molecule type" value="Genomic_DNA"/>
</dbReference>
<name>A0A2K3PHE0_TRIPR</name>
<feature type="coiled-coil region" evidence="2">
    <location>
        <begin position="199"/>
        <end position="231"/>
    </location>
</feature>
<reference evidence="4 5" key="2">
    <citation type="journal article" date="2017" name="Front. Plant Sci.">
        <title>Gene Classification and Mining of Molecular Markers Useful in Red Clover (Trifolium pratense) Breeding.</title>
        <authorList>
            <person name="Istvanek J."/>
            <person name="Dluhosova J."/>
            <person name="Dluhos P."/>
            <person name="Patkova L."/>
            <person name="Nedelnik J."/>
            <person name="Repkova J."/>
        </authorList>
    </citation>
    <scope>NUCLEOTIDE SEQUENCE [LARGE SCALE GENOMIC DNA]</scope>
    <source>
        <strain evidence="5">cv. Tatra</strain>
        <tissue evidence="4">Young leaves</tissue>
    </source>
</reference>
<feature type="region of interest" description="Disordered" evidence="3">
    <location>
        <begin position="105"/>
        <end position="130"/>
    </location>
</feature>
<dbReference type="PANTHER" id="PTHR33322:SF3">
    <property type="entry name" value="BAG FAMILY MOLECULAR CHAPERONE REGULATOR 7"/>
    <property type="match status" value="1"/>
</dbReference>
<dbReference type="GO" id="GO:0006457">
    <property type="term" value="P:protein folding"/>
    <property type="evidence" value="ECO:0007669"/>
    <property type="project" value="TreeGrafter"/>
</dbReference>
<proteinExistence type="predicted"/>
<evidence type="ECO:0000256" key="1">
    <source>
        <dbReference type="ARBA" id="ARBA00023186"/>
    </source>
</evidence>
<comment type="caution">
    <text evidence="4">The sequence shown here is derived from an EMBL/GenBank/DDBJ whole genome shotgun (WGS) entry which is preliminary data.</text>
</comment>
<evidence type="ECO:0000313" key="5">
    <source>
        <dbReference type="Proteomes" id="UP000236291"/>
    </source>
</evidence>
<sequence>MSRFRRYEIIEEEPLPLPLPFSHSSSSHFFITETLPFPSFIEQSLPFDLDLCLLEAPFHADLVRVDRTPSFFYKRLEKQQQLGLQTLSDRVAELESRFEQIVTGKNKNKKKEEEKKKKKKSGSGGGDRKYTWTAEIKDGEKNGFDRKYKWIAELVEEEKKKNKVKSAVLKNVKWTAEIKGKGEDSGNSRKYTFAVESDDDVEKKKKKNHEKEKENENEKKKERKLRIVEIEEPNDHKVVVLRQCFEFVCVNASLVFVPVLVLHWCLYMYQCFLLVSRSGSMISIAAFAKRFGAIQNQRGKKKELSPQDAALLIQITFRAYVIRRSKALRALRELAIAKSKLKEIRAQFNNFSYRRRIASDGVERQRFSEKIIVLLLTVDAIEGVDLMVRSAKKSMVDELEAMLDVVDPQPAGRSLSFKRRTFDMPDGVIRKEIEEGVAQVVQMLDEAENSSSTFEG</sequence>
<gene>
    <name evidence="4" type="ORF">L195_g011349</name>
</gene>
<dbReference type="STRING" id="57577.A0A2K3PHE0"/>
<dbReference type="GO" id="GO:0009506">
    <property type="term" value="C:plasmodesma"/>
    <property type="evidence" value="ECO:0007669"/>
    <property type="project" value="TreeGrafter"/>
</dbReference>
<accession>A0A2K3PHE0</accession>
<protein>
    <submittedName>
        <fullName evidence="4">Bag family molecular chaperone regulator 7-like protein</fullName>
    </submittedName>
</protein>
<dbReference type="InterPro" id="IPR040400">
    <property type="entry name" value="BAG5/6/7/8"/>
</dbReference>